<proteinExistence type="predicted"/>
<accession>A0ACB6Z2C3</accession>
<name>A0ACB6Z2C3_THEGA</name>
<gene>
    <name evidence="1" type="ORF">BDM02DRAFT_3191258</name>
</gene>
<organism evidence="1 2">
    <name type="scientific">Thelephora ganbajun</name>
    <name type="common">Ganba fungus</name>
    <dbReference type="NCBI Taxonomy" id="370292"/>
    <lineage>
        <taxon>Eukaryota</taxon>
        <taxon>Fungi</taxon>
        <taxon>Dikarya</taxon>
        <taxon>Basidiomycota</taxon>
        <taxon>Agaricomycotina</taxon>
        <taxon>Agaricomycetes</taxon>
        <taxon>Thelephorales</taxon>
        <taxon>Thelephoraceae</taxon>
        <taxon>Thelephora</taxon>
    </lineage>
</organism>
<comment type="caution">
    <text evidence="1">The sequence shown here is derived from an EMBL/GenBank/DDBJ whole genome shotgun (WGS) entry which is preliminary data.</text>
</comment>
<protein>
    <submittedName>
        <fullName evidence="1">Uncharacterized protein</fullName>
    </submittedName>
</protein>
<evidence type="ECO:0000313" key="1">
    <source>
        <dbReference type="EMBL" id="KAF9643751.1"/>
    </source>
</evidence>
<evidence type="ECO:0000313" key="2">
    <source>
        <dbReference type="Proteomes" id="UP000886501"/>
    </source>
</evidence>
<dbReference type="EMBL" id="MU118190">
    <property type="protein sequence ID" value="KAF9643751.1"/>
    <property type="molecule type" value="Genomic_DNA"/>
</dbReference>
<reference evidence="1" key="1">
    <citation type="submission" date="2019-10" db="EMBL/GenBank/DDBJ databases">
        <authorList>
            <consortium name="DOE Joint Genome Institute"/>
            <person name="Kuo A."/>
            <person name="Miyauchi S."/>
            <person name="Kiss E."/>
            <person name="Drula E."/>
            <person name="Kohler A."/>
            <person name="Sanchez-Garcia M."/>
            <person name="Andreopoulos B."/>
            <person name="Barry K.W."/>
            <person name="Bonito G."/>
            <person name="Buee M."/>
            <person name="Carver A."/>
            <person name="Chen C."/>
            <person name="Cichocki N."/>
            <person name="Clum A."/>
            <person name="Culley D."/>
            <person name="Crous P.W."/>
            <person name="Fauchery L."/>
            <person name="Girlanda M."/>
            <person name="Hayes R."/>
            <person name="Keri Z."/>
            <person name="Labutti K."/>
            <person name="Lipzen A."/>
            <person name="Lombard V."/>
            <person name="Magnuson J."/>
            <person name="Maillard F."/>
            <person name="Morin E."/>
            <person name="Murat C."/>
            <person name="Nolan M."/>
            <person name="Ohm R."/>
            <person name="Pangilinan J."/>
            <person name="Pereira M."/>
            <person name="Perotto S."/>
            <person name="Peter M."/>
            <person name="Riley R."/>
            <person name="Sitrit Y."/>
            <person name="Stielow B."/>
            <person name="Szollosi G."/>
            <person name="Zifcakova L."/>
            <person name="Stursova M."/>
            <person name="Spatafora J.W."/>
            <person name="Tedersoo L."/>
            <person name="Vaario L.-M."/>
            <person name="Yamada A."/>
            <person name="Yan M."/>
            <person name="Wang P."/>
            <person name="Xu J."/>
            <person name="Bruns T."/>
            <person name="Baldrian P."/>
            <person name="Vilgalys R."/>
            <person name="Henrissat B."/>
            <person name="Grigoriev I.V."/>
            <person name="Hibbett D."/>
            <person name="Nagy L.G."/>
            <person name="Martin F.M."/>
        </authorList>
    </citation>
    <scope>NUCLEOTIDE SEQUENCE</scope>
    <source>
        <strain evidence="1">P2</strain>
    </source>
</reference>
<dbReference type="Proteomes" id="UP000886501">
    <property type="component" value="Unassembled WGS sequence"/>
</dbReference>
<reference evidence="1" key="2">
    <citation type="journal article" date="2020" name="Nat. Commun.">
        <title>Large-scale genome sequencing of mycorrhizal fungi provides insights into the early evolution of symbiotic traits.</title>
        <authorList>
            <person name="Miyauchi S."/>
            <person name="Kiss E."/>
            <person name="Kuo A."/>
            <person name="Drula E."/>
            <person name="Kohler A."/>
            <person name="Sanchez-Garcia M."/>
            <person name="Morin E."/>
            <person name="Andreopoulos B."/>
            <person name="Barry K.W."/>
            <person name="Bonito G."/>
            <person name="Buee M."/>
            <person name="Carver A."/>
            <person name="Chen C."/>
            <person name="Cichocki N."/>
            <person name="Clum A."/>
            <person name="Culley D."/>
            <person name="Crous P.W."/>
            <person name="Fauchery L."/>
            <person name="Girlanda M."/>
            <person name="Hayes R.D."/>
            <person name="Keri Z."/>
            <person name="LaButti K."/>
            <person name="Lipzen A."/>
            <person name="Lombard V."/>
            <person name="Magnuson J."/>
            <person name="Maillard F."/>
            <person name="Murat C."/>
            <person name="Nolan M."/>
            <person name="Ohm R.A."/>
            <person name="Pangilinan J."/>
            <person name="Pereira M.F."/>
            <person name="Perotto S."/>
            <person name="Peter M."/>
            <person name="Pfister S."/>
            <person name="Riley R."/>
            <person name="Sitrit Y."/>
            <person name="Stielow J.B."/>
            <person name="Szollosi G."/>
            <person name="Zifcakova L."/>
            <person name="Stursova M."/>
            <person name="Spatafora J.W."/>
            <person name="Tedersoo L."/>
            <person name="Vaario L.M."/>
            <person name="Yamada A."/>
            <person name="Yan M."/>
            <person name="Wang P."/>
            <person name="Xu J."/>
            <person name="Bruns T."/>
            <person name="Baldrian P."/>
            <person name="Vilgalys R."/>
            <person name="Dunand C."/>
            <person name="Henrissat B."/>
            <person name="Grigoriev I.V."/>
            <person name="Hibbett D."/>
            <person name="Nagy L.G."/>
            <person name="Martin F.M."/>
        </authorList>
    </citation>
    <scope>NUCLEOTIDE SEQUENCE</scope>
    <source>
        <strain evidence="1">P2</strain>
    </source>
</reference>
<sequence>MASLCDYCHQKPKFAPYNYCSKACGSRAKATGSTHSNGPVMCKQCGQRPVYQGHQFCGRNCANTWQAMYGQINTGWNGQPQYGHQQLWKSTMPPPQAQNPPNPTQPHQGLSQGGGIQGIVKGLKDLVSQPQPPQQQQQPGPPNPPYVQQVSGPISPNPQMISPPITPMSSGMGSPMSPGMSGPMLPGTFSPMSPGTPTPTAPGLNQQYYNASTPTSPWIQDPNADNQTNGQHFSSPHFPVPSAPKQSKAMKMAMSPPTYSANDDTQLDYDPDDFDPDEDPNQDPTMTLNHTGGPIPIQARIQIQVSSLPMGAGGHGNQNWNPSDPNNFPPQRVTSTSTPSGSFATCRLKGCDKPIYVDPATHHQSEYCSQRHREDAAIFGQVSPCIMCLKMPRSSDDYFCSRACREKALSP</sequence>
<keyword evidence="2" id="KW-1185">Reference proteome</keyword>